<sequence length="269" mass="28963">MHEFFDPDQVFRIVDIAAVVANGLLGGAVARAFRFDIVGFLLLAVACGMGGGMIRDVLLNSGLPVALTDGGYWIGAIGSSILAYSIDLSARWATRTLLVVDFVGMGCWAATGTIKSLNLGLHWLPSITLGITTAVGGGLIRDIMVNRIPAIFGGNSLYATVALVGAAETALVTGLFHRPNLAMALSILLCMVLGVLSHARNWQLPTTPGGLQVHRPRLFTFFNRKESAVHNEGWSPGEPLTDQLQVVSPEQLDEYRRAKARTRPRRDEK</sequence>
<keyword evidence="6 8" id="KW-0472">Membrane</keyword>
<evidence type="ECO:0000256" key="1">
    <source>
        <dbReference type="ARBA" id="ARBA00004651"/>
    </source>
</evidence>
<evidence type="ECO:0000313" key="11">
    <source>
        <dbReference type="Proteomes" id="UP000785653"/>
    </source>
</evidence>
<dbReference type="PANTHER" id="PTHR30506">
    <property type="entry name" value="INNER MEMBRANE PROTEIN"/>
    <property type="match status" value="1"/>
</dbReference>
<proteinExistence type="inferred from homology"/>
<comment type="similarity">
    <text evidence="2">Belongs to the UPF0126 family.</text>
</comment>
<feature type="transmembrane region" description="Helical" evidence="8">
    <location>
        <begin position="97"/>
        <end position="117"/>
    </location>
</feature>
<reference evidence="10" key="1">
    <citation type="submission" date="2020-04" db="EMBL/GenBank/DDBJ databases">
        <title>Deep metagenomics examines the oral microbiome during advanced dental caries in children, revealing novel taxa and co-occurrences with host molecules.</title>
        <authorList>
            <person name="Baker J.L."/>
            <person name="Morton J.T."/>
            <person name="Dinis M."/>
            <person name="Alvarez R."/>
            <person name="Tran N.C."/>
            <person name="Knight R."/>
            <person name="Edlund A."/>
        </authorList>
    </citation>
    <scope>NUCLEOTIDE SEQUENCE</scope>
    <source>
        <strain evidence="10">JCVI_47_bin.3</strain>
    </source>
</reference>
<keyword evidence="3" id="KW-1003">Cell membrane</keyword>
<evidence type="ECO:0000256" key="5">
    <source>
        <dbReference type="ARBA" id="ARBA00022989"/>
    </source>
</evidence>
<evidence type="ECO:0000256" key="8">
    <source>
        <dbReference type="SAM" id="Phobius"/>
    </source>
</evidence>
<dbReference type="PANTHER" id="PTHR30506:SF3">
    <property type="entry name" value="UPF0126 INNER MEMBRANE PROTEIN YADS-RELATED"/>
    <property type="match status" value="1"/>
</dbReference>
<name>A0A930LTG6_9MICC</name>
<gene>
    <name evidence="10" type="ORF">HXO65_03445</name>
</gene>
<evidence type="ECO:0000259" key="9">
    <source>
        <dbReference type="Pfam" id="PF03458"/>
    </source>
</evidence>
<feature type="transmembrane region" description="Helical" evidence="8">
    <location>
        <begin position="182"/>
        <end position="199"/>
    </location>
</feature>
<protein>
    <submittedName>
        <fullName evidence="10">TRIC cation channel family protein</fullName>
    </submittedName>
</protein>
<feature type="domain" description="Glycine transporter" evidence="9">
    <location>
        <begin position="99"/>
        <end position="171"/>
    </location>
</feature>
<evidence type="ECO:0000256" key="3">
    <source>
        <dbReference type="ARBA" id="ARBA00022475"/>
    </source>
</evidence>
<feature type="transmembrane region" description="Helical" evidence="8">
    <location>
        <begin position="70"/>
        <end position="90"/>
    </location>
</feature>
<evidence type="ECO:0000256" key="2">
    <source>
        <dbReference type="ARBA" id="ARBA00008193"/>
    </source>
</evidence>
<feature type="region of interest" description="Disordered" evidence="7">
    <location>
        <begin position="230"/>
        <end position="269"/>
    </location>
</feature>
<feature type="domain" description="Glycine transporter" evidence="9">
    <location>
        <begin position="13"/>
        <end position="84"/>
    </location>
</feature>
<feature type="transmembrane region" description="Helical" evidence="8">
    <location>
        <begin position="37"/>
        <end position="58"/>
    </location>
</feature>
<dbReference type="InterPro" id="IPR005115">
    <property type="entry name" value="Gly_transporter"/>
</dbReference>
<feature type="transmembrane region" description="Helical" evidence="8">
    <location>
        <begin position="12"/>
        <end position="30"/>
    </location>
</feature>
<feature type="transmembrane region" description="Helical" evidence="8">
    <location>
        <begin position="123"/>
        <end position="144"/>
    </location>
</feature>
<dbReference type="AlphaFoldDB" id="A0A930LTG6"/>
<feature type="transmembrane region" description="Helical" evidence="8">
    <location>
        <begin position="156"/>
        <end position="176"/>
    </location>
</feature>
<evidence type="ECO:0000313" key="10">
    <source>
        <dbReference type="EMBL" id="MBF1673245.1"/>
    </source>
</evidence>
<comment type="subcellular location">
    <subcellularLocation>
        <location evidence="1">Cell membrane</location>
        <topology evidence="1">Multi-pass membrane protein</topology>
    </subcellularLocation>
</comment>
<accession>A0A930LTG6</accession>
<organism evidence="10 11">
    <name type="scientific">Rothia mucilaginosa</name>
    <dbReference type="NCBI Taxonomy" id="43675"/>
    <lineage>
        <taxon>Bacteria</taxon>
        <taxon>Bacillati</taxon>
        <taxon>Actinomycetota</taxon>
        <taxon>Actinomycetes</taxon>
        <taxon>Micrococcales</taxon>
        <taxon>Micrococcaceae</taxon>
        <taxon>Rothia</taxon>
    </lineage>
</organism>
<evidence type="ECO:0000256" key="6">
    <source>
        <dbReference type="ARBA" id="ARBA00023136"/>
    </source>
</evidence>
<keyword evidence="5 8" id="KW-1133">Transmembrane helix</keyword>
<evidence type="ECO:0000256" key="7">
    <source>
        <dbReference type="SAM" id="MobiDB-lite"/>
    </source>
</evidence>
<dbReference type="GO" id="GO:0005886">
    <property type="term" value="C:plasma membrane"/>
    <property type="evidence" value="ECO:0007669"/>
    <property type="project" value="UniProtKB-SubCell"/>
</dbReference>
<feature type="compositionally biased region" description="Basic residues" evidence="7">
    <location>
        <begin position="258"/>
        <end position="269"/>
    </location>
</feature>
<dbReference type="Pfam" id="PF03458">
    <property type="entry name" value="Gly_transporter"/>
    <property type="match status" value="2"/>
</dbReference>
<dbReference type="EMBL" id="JABZXS010000029">
    <property type="protein sequence ID" value="MBF1673245.1"/>
    <property type="molecule type" value="Genomic_DNA"/>
</dbReference>
<keyword evidence="4 8" id="KW-0812">Transmembrane</keyword>
<evidence type="ECO:0000256" key="4">
    <source>
        <dbReference type="ARBA" id="ARBA00022692"/>
    </source>
</evidence>
<comment type="caution">
    <text evidence="10">The sequence shown here is derived from an EMBL/GenBank/DDBJ whole genome shotgun (WGS) entry which is preliminary data.</text>
</comment>
<dbReference type="Proteomes" id="UP000785653">
    <property type="component" value="Unassembled WGS sequence"/>
</dbReference>